<sequence>MLICGGFGGGILSGGDLHLLTPAKRSSNSSNRSGSPGGSGSSSPSACGGNASASSGLRWVQPNVSGRPPVHRYGHTLTRCGEQAVLFGGLQAGGYQAPLDTLAVLRRRAPAAGTAGAADAARNASGSDGDCDSGGGGSEQDMSLALQHGGWQGGADGGGLQQLLWAQMFDFFMGQDEEEEEEEEDDEEEELLGSDSQDAASSGSEYGSAEEEEEEADSEEDWLPGHNVEAAGAAARPASVVAAMARRSSSPESPGAAAAVDGLHQPVAGPSPATGGAASAAGAAAWGDEDASLANEELEWFYPRVSGEAPGARGYHSAAASEDGTKLYVFGGISATGACNTLAVLDLHTWEWSRPHTHGAPPSPRCGHSSFVHGNRLWVVGGGSGRDLLRSGRDLADAHCLDLTTMEWRRLALPPGPLCAGKCHASALVGRRLLLFGGSMASCNELAWLDLEREEWGAPLRVLGPPPCERMSATAVLCGEEVVVFGGYTFSYREPAAPLAPLQPQAQPSLKRAGSSMSDLELSDAEAEGSQQPQQQQQRQRTGQPNYRLVLQEALPPSIPSALLPGAASPGWSSQLPPAPADAFAVVPWSPPLVSVQELQQQAERQEQAGRVEQLKREHLLRRLQLKFDHEQPLDVDGGMQVDRVLGSSQGVLIEELPPGHGAAGAAGAAAANQQPDAGGGGAYSALL</sequence>
<dbReference type="Pfam" id="PF24681">
    <property type="entry name" value="Kelch_KLHDC2_KLHL20_DRC7"/>
    <property type="match status" value="1"/>
</dbReference>
<evidence type="ECO:0000313" key="5">
    <source>
        <dbReference type="Proteomes" id="UP000239899"/>
    </source>
</evidence>
<organism evidence="4 5">
    <name type="scientific">Chlorella sorokiniana</name>
    <name type="common">Freshwater green alga</name>
    <dbReference type="NCBI Taxonomy" id="3076"/>
    <lineage>
        <taxon>Eukaryota</taxon>
        <taxon>Viridiplantae</taxon>
        <taxon>Chlorophyta</taxon>
        <taxon>core chlorophytes</taxon>
        <taxon>Trebouxiophyceae</taxon>
        <taxon>Chlorellales</taxon>
        <taxon>Chlorellaceae</taxon>
        <taxon>Chlorella clade</taxon>
        <taxon>Chlorella</taxon>
    </lineage>
</organism>
<dbReference type="EMBL" id="LHPG02000006">
    <property type="protein sequence ID" value="PRW57948.1"/>
    <property type="molecule type" value="Genomic_DNA"/>
</dbReference>
<feature type="compositionally biased region" description="Low complexity" evidence="3">
    <location>
        <begin position="660"/>
        <end position="677"/>
    </location>
</feature>
<accession>A0A2P6TV70</accession>
<dbReference type="SUPFAM" id="SSF117281">
    <property type="entry name" value="Kelch motif"/>
    <property type="match status" value="1"/>
</dbReference>
<feature type="region of interest" description="Disordered" evidence="3">
    <location>
        <begin position="176"/>
        <end position="221"/>
    </location>
</feature>
<feature type="region of interest" description="Disordered" evidence="3">
    <location>
        <begin position="657"/>
        <end position="688"/>
    </location>
</feature>
<dbReference type="OrthoDB" id="514970at2759"/>
<feature type="compositionally biased region" description="Acidic residues" evidence="3">
    <location>
        <begin position="176"/>
        <end position="192"/>
    </location>
</feature>
<comment type="caution">
    <text evidence="4">The sequence shown here is derived from an EMBL/GenBank/DDBJ whole genome shotgun (WGS) entry which is preliminary data.</text>
</comment>
<feature type="compositionally biased region" description="Low complexity" evidence="3">
    <location>
        <begin position="23"/>
        <end position="34"/>
    </location>
</feature>
<feature type="region of interest" description="Disordered" evidence="3">
    <location>
        <begin position="23"/>
        <end position="70"/>
    </location>
</feature>
<protein>
    <submittedName>
        <fullName evidence="4">Kelch repeat</fullName>
    </submittedName>
</protein>
<feature type="compositionally biased region" description="Low complexity" evidence="3">
    <location>
        <begin position="41"/>
        <end position="56"/>
    </location>
</feature>
<feature type="region of interest" description="Disordered" evidence="3">
    <location>
        <begin position="114"/>
        <end position="143"/>
    </location>
</feature>
<evidence type="ECO:0000313" key="4">
    <source>
        <dbReference type="EMBL" id="PRW57948.1"/>
    </source>
</evidence>
<feature type="compositionally biased region" description="Low complexity" evidence="3">
    <location>
        <begin position="531"/>
        <end position="544"/>
    </location>
</feature>
<dbReference type="Gene3D" id="2.120.10.80">
    <property type="entry name" value="Kelch-type beta propeller"/>
    <property type="match status" value="1"/>
</dbReference>
<evidence type="ECO:0000256" key="2">
    <source>
        <dbReference type="ARBA" id="ARBA00022737"/>
    </source>
</evidence>
<feature type="compositionally biased region" description="Low complexity" evidence="3">
    <location>
        <begin position="242"/>
        <end position="259"/>
    </location>
</feature>
<reference evidence="4 5" key="1">
    <citation type="journal article" date="2018" name="Plant J.">
        <title>Genome sequences of Chlorella sorokiniana UTEX 1602 and Micractinium conductrix SAG 241.80: implications to maltose excretion by a green alga.</title>
        <authorList>
            <person name="Arriola M.B."/>
            <person name="Velmurugan N."/>
            <person name="Zhang Y."/>
            <person name="Plunkett M.H."/>
            <person name="Hondzo H."/>
            <person name="Barney B.M."/>
        </authorList>
    </citation>
    <scope>NUCLEOTIDE SEQUENCE [LARGE SCALE GENOMIC DNA]</scope>
    <source>
        <strain evidence="5">UTEX 1602</strain>
    </source>
</reference>
<evidence type="ECO:0000256" key="3">
    <source>
        <dbReference type="SAM" id="MobiDB-lite"/>
    </source>
</evidence>
<keyword evidence="5" id="KW-1185">Reference proteome</keyword>
<gene>
    <name evidence="4" type="ORF">C2E21_3441</name>
</gene>
<keyword evidence="1" id="KW-0880">Kelch repeat</keyword>
<evidence type="ECO:0000256" key="1">
    <source>
        <dbReference type="ARBA" id="ARBA00022441"/>
    </source>
</evidence>
<name>A0A2P6TV70_CHLSO</name>
<feature type="compositionally biased region" description="Low complexity" evidence="3">
    <location>
        <begin position="114"/>
        <end position="128"/>
    </location>
</feature>
<dbReference type="PANTHER" id="PTHR46093">
    <property type="entry name" value="ACYL-COA-BINDING DOMAIN-CONTAINING PROTEIN 5"/>
    <property type="match status" value="1"/>
</dbReference>
<feature type="compositionally biased region" description="Gly residues" evidence="3">
    <location>
        <begin position="678"/>
        <end position="688"/>
    </location>
</feature>
<feature type="compositionally biased region" description="Low complexity" evidence="3">
    <location>
        <begin position="268"/>
        <end position="282"/>
    </location>
</feature>
<dbReference type="AlphaFoldDB" id="A0A2P6TV70"/>
<proteinExistence type="predicted"/>
<feature type="compositionally biased region" description="Acidic residues" evidence="3">
    <location>
        <begin position="208"/>
        <end position="221"/>
    </location>
</feature>
<feature type="region of interest" description="Disordered" evidence="3">
    <location>
        <begin position="242"/>
        <end position="282"/>
    </location>
</feature>
<dbReference type="Proteomes" id="UP000239899">
    <property type="component" value="Unassembled WGS sequence"/>
</dbReference>
<feature type="compositionally biased region" description="Low complexity" evidence="3">
    <location>
        <begin position="193"/>
        <end position="207"/>
    </location>
</feature>
<dbReference type="STRING" id="3076.A0A2P6TV70"/>
<dbReference type="PANTHER" id="PTHR46093:SF3">
    <property type="entry name" value="ACYL-COA-BINDING DOMAIN-CONTAINING PROTEIN 4"/>
    <property type="match status" value="1"/>
</dbReference>
<keyword evidence="2" id="KW-0677">Repeat</keyword>
<dbReference type="InterPro" id="IPR015915">
    <property type="entry name" value="Kelch-typ_b-propeller"/>
</dbReference>
<feature type="region of interest" description="Disordered" evidence="3">
    <location>
        <begin position="501"/>
        <end position="544"/>
    </location>
</feature>